<dbReference type="EMBL" id="CAOF01000179">
    <property type="protein sequence ID" value="CCO49462.1"/>
    <property type="molecule type" value="Genomic_DNA"/>
</dbReference>
<gene>
    <name evidence="2" type="ORF">VIBNISOn1_830018</name>
</gene>
<proteinExistence type="predicted"/>
<dbReference type="Proteomes" id="UP000018211">
    <property type="component" value="Unassembled WGS sequence"/>
</dbReference>
<name>A0AAV2VXI6_9VIBR</name>
<evidence type="ECO:0000313" key="3">
    <source>
        <dbReference type="Proteomes" id="UP000018211"/>
    </source>
</evidence>
<organism evidence="2 3">
    <name type="scientific">Vibrio nigripulchritudo SOn1</name>
    <dbReference type="NCBI Taxonomy" id="1238450"/>
    <lineage>
        <taxon>Bacteria</taxon>
        <taxon>Pseudomonadati</taxon>
        <taxon>Pseudomonadota</taxon>
        <taxon>Gammaproteobacteria</taxon>
        <taxon>Vibrionales</taxon>
        <taxon>Vibrionaceae</taxon>
        <taxon>Vibrio</taxon>
    </lineage>
</organism>
<comment type="caution">
    <text evidence="2">The sequence shown here is derived from an EMBL/GenBank/DDBJ whole genome shotgun (WGS) entry which is preliminary data.</text>
</comment>
<dbReference type="AlphaFoldDB" id="A0AAV2VXI6"/>
<sequence length="85" mass="9252">MACFPSQSCEEMRSGSPPIKTQTELGGDLILASNALRYQTRETAGGKTEEKSFEKINVFVFVGSANPVGGMVWKPIQYDSGCNPY</sequence>
<protein>
    <submittedName>
        <fullName evidence="2">Uncharacterized protein</fullName>
    </submittedName>
</protein>
<accession>A0AAV2VXI6</accession>
<feature type="region of interest" description="Disordered" evidence="1">
    <location>
        <begin position="1"/>
        <end position="23"/>
    </location>
</feature>
<reference evidence="2 3" key="1">
    <citation type="journal article" date="2013" name="ISME J.">
        <title>Comparative genomics of pathogenic lineages of Vibrio nigripulchritudo identifies virulence-associated traits.</title>
        <authorList>
            <person name="Goudenege D."/>
            <person name="Labreuche Y."/>
            <person name="Krin E."/>
            <person name="Ansquer D."/>
            <person name="Mangenot S."/>
            <person name="Calteau A."/>
            <person name="Medigue C."/>
            <person name="Mazel D."/>
            <person name="Polz M.F."/>
            <person name="Le Roux F."/>
        </authorList>
    </citation>
    <scope>NUCLEOTIDE SEQUENCE [LARGE SCALE GENOMIC DNA]</scope>
    <source>
        <strain evidence="2 3">SOn1</strain>
    </source>
</reference>
<evidence type="ECO:0000256" key="1">
    <source>
        <dbReference type="SAM" id="MobiDB-lite"/>
    </source>
</evidence>
<evidence type="ECO:0000313" key="2">
    <source>
        <dbReference type="EMBL" id="CCO49462.1"/>
    </source>
</evidence>